<dbReference type="Gene3D" id="3.90.1150.10">
    <property type="entry name" value="Aspartate Aminotransferase, domain 1"/>
    <property type="match status" value="1"/>
</dbReference>
<dbReference type="Proteomes" id="UP000464658">
    <property type="component" value="Chromosome"/>
</dbReference>
<dbReference type="SUPFAM" id="SSF53383">
    <property type="entry name" value="PLP-dependent transferases"/>
    <property type="match status" value="1"/>
</dbReference>
<protein>
    <recommendedName>
        <fullName evidence="6">Acetylornithine aminotransferase</fullName>
    </recommendedName>
</protein>
<evidence type="ECO:0000313" key="4">
    <source>
        <dbReference type="EMBL" id="BBP88451.1"/>
    </source>
</evidence>
<dbReference type="PANTHER" id="PTHR11986:SF79">
    <property type="entry name" value="ACETYLORNITHINE AMINOTRANSFERASE, MITOCHONDRIAL"/>
    <property type="match status" value="1"/>
</dbReference>
<comment type="cofactor">
    <cofactor evidence="1">
        <name>pyridoxal 5'-phosphate</name>
        <dbReference type="ChEBI" id="CHEBI:597326"/>
    </cofactor>
</comment>
<reference evidence="4 5" key="1">
    <citation type="submission" date="2019-12" db="EMBL/GenBank/DDBJ databases">
        <title>Full genome sequence of a Bacillus safensis strain isolated from commercially available natto in Indonesia.</title>
        <authorList>
            <person name="Yoshida M."/>
            <person name="Uomi M."/>
            <person name="Waturangi D."/>
            <person name="Ekaputri J.J."/>
            <person name="Setiamarga D.H.E."/>
        </authorList>
    </citation>
    <scope>NUCLEOTIDE SEQUENCE [LARGE SCALE GENOMIC DNA]</scope>
    <source>
        <strain evidence="4 5">IDN1</strain>
    </source>
</reference>
<dbReference type="GO" id="GO:0030170">
    <property type="term" value="F:pyridoxal phosphate binding"/>
    <property type="evidence" value="ECO:0007669"/>
    <property type="project" value="InterPro"/>
</dbReference>
<dbReference type="InterPro" id="IPR005814">
    <property type="entry name" value="Aminotrans_3"/>
</dbReference>
<keyword evidence="3" id="KW-0808">Transferase</keyword>
<evidence type="ECO:0000313" key="5">
    <source>
        <dbReference type="Proteomes" id="UP000464658"/>
    </source>
</evidence>
<organism evidence="4 5">
    <name type="scientific">Bacillus safensis</name>
    <dbReference type="NCBI Taxonomy" id="561879"/>
    <lineage>
        <taxon>Bacteria</taxon>
        <taxon>Bacillati</taxon>
        <taxon>Bacillota</taxon>
        <taxon>Bacilli</taxon>
        <taxon>Bacillales</taxon>
        <taxon>Bacillaceae</taxon>
        <taxon>Bacillus</taxon>
    </lineage>
</organism>
<keyword evidence="2" id="KW-0032">Aminotransferase</keyword>
<dbReference type="InterPro" id="IPR015422">
    <property type="entry name" value="PyrdxlP-dep_Trfase_small"/>
</dbReference>
<dbReference type="InterPro" id="IPR050103">
    <property type="entry name" value="Class-III_PLP-dep_AT"/>
</dbReference>
<gene>
    <name evidence="4" type="ORF">BsIDN1_20690</name>
</gene>
<dbReference type="GO" id="GO:0008483">
    <property type="term" value="F:transaminase activity"/>
    <property type="evidence" value="ECO:0007669"/>
    <property type="project" value="UniProtKB-KW"/>
</dbReference>
<dbReference type="InterPro" id="IPR015424">
    <property type="entry name" value="PyrdxlP-dep_Trfase"/>
</dbReference>
<evidence type="ECO:0000256" key="2">
    <source>
        <dbReference type="ARBA" id="ARBA00022576"/>
    </source>
</evidence>
<dbReference type="Pfam" id="PF00202">
    <property type="entry name" value="Aminotran_3"/>
    <property type="match status" value="1"/>
</dbReference>
<name>A0A5S9M693_BACIA</name>
<proteinExistence type="predicted"/>
<evidence type="ECO:0000256" key="3">
    <source>
        <dbReference type="ARBA" id="ARBA00022679"/>
    </source>
</evidence>
<dbReference type="EMBL" id="AP021906">
    <property type="protein sequence ID" value="BBP88451.1"/>
    <property type="molecule type" value="Genomic_DNA"/>
</dbReference>
<dbReference type="AlphaFoldDB" id="A0A5S9M693"/>
<evidence type="ECO:0008006" key="6">
    <source>
        <dbReference type="Google" id="ProtNLM"/>
    </source>
</evidence>
<dbReference type="PANTHER" id="PTHR11986">
    <property type="entry name" value="AMINOTRANSFERASE CLASS III"/>
    <property type="match status" value="1"/>
</dbReference>
<dbReference type="GO" id="GO:0042802">
    <property type="term" value="F:identical protein binding"/>
    <property type="evidence" value="ECO:0007669"/>
    <property type="project" value="TreeGrafter"/>
</dbReference>
<evidence type="ECO:0000256" key="1">
    <source>
        <dbReference type="ARBA" id="ARBA00001933"/>
    </source>
</evidence>
<sequence>MAGIECDQPVAGYITALREQGLLVLPAGPNVIRLLPPLNVKKAELDQAIEAIVQVLANKTVSV</sequence>
<accession>A0A5S9M693</accession>